<feature type="compositionally biased region" description="Polar residues" evidence="1">
    <location>
        <begin position="122"/>
        <end position="137"/>
    </location>
</feature>
<reference evidence="2 3" key="1">
    <citation type="journal article" date="2022" name="DNA Res.">
        <title>Genome analysis of five recently described species of the CUG-Ser clade uncovers Candida theae as a new hybrid lineage with pathogenic potential in the Candida parapsilosis species complex.</title>
        <authorList>
            <person name="Mixao V."/>
            <person name="Del Olmo V."/>
            <person name="Hegedusova E."/>
            <person name="Saus E."/>
            <person name="Pryszcz L."/>
            <person name="Cillingova A."/>
            <person name="Nosek J."/>
            <person name="Gabaldon T."/>
        </authorList>
    </citation>
    <scope>NUCLEOTIDE SEQUENCE [LARGE SCALE GENOMIC DNA]</scope>
    <source>
        <strain evidence="2 3">CBS 12239</strain>
    </source>
</reference>
<feature type="region of interest" description="Disordered" evidence="1">
    <location>
        <begin position="114"/>
        <end position="149"/>
    </location>
</feature>
<keyword evidence="3" id="KW-1185">Reference proteome</keyword>
<sequence>MSASVPGDLLGQIALTIEEAFASARNEDQETIAKLEKENTALKETIRLQEEELKKMRSIQGDARSNQFPSPKKDPLVQSSSQSSQGAQKVNGKDLNTNSTALDNIYLYPTQYSDTDEESNAIDKTSSPVKMSCSRQTNSNSNSNSTCKPSISTYVQLKNEQVRASNQLRPAIHTNKPNSPIGSPPRKKSRCRSTEFEKDEGVDENTPPTSQAKTNNKEENLEQIADSQDEDDTILSQVAIGPRQYLSVDIPQDLNPLQTRMFLSNYYANLLKTDPDFKIHLVFNPIKQISWDFSDFKANKHYKPGNFTQLVNRNSLFEPKKFNQYKQFYSFGDNEGVSGQEFEDKLSQIFGKFESPPGFMESDFPNTQEMDERKRTVRERQLKRLARRIASCVMVEDGVQVGEYVFGSDVLNQYVILGRWYVD</sequence>
<evidence type="ECO:0000313" key="3">
    <source>
        <dbReference type="Proteomes" id="UP001204833"/>
    </source>
</evidence>
<name>A0AAD5BAV8_9ASCO</name>
<dbReference type="GeneID" id="76152796"/>
<dbReference type="AlphaFoldDB" id="A0AAD5BAV8"/>
<proteinExistence type="predicted"/>
<dbReference type="Proteomes" id="UP001204833">
    <property type="component" value="Unassembled WGS sequence"/>
</dbReference>
<gene>
    <name evidence="2" type="ORF">KGF57_004752</name>
</gene>
<comment type="caution">
    <text evidence="2">The sequence shown here is derived from an EMBL/GenBank/DDBJ whole genome shotgun (WGS) entry which is preliminary data.</text>
</comment>
<dbReference type="RefSeq" id="XP_051606664.1">
    <property type="nucleotide sequence ID" value="XM_051754295.1"/>
</dbReference>
<protein>
    <submittedName>
        <fullName evidence="2">Uncharacterized protein</fullName>
    </submittedName>
</protein>
<evidence type="ECO:0000313" key="2">
    <source>
        <dbReference type="EMBL" id="KAI5949154.1"/>
    </source>
</evidence>
<organism evidence="2 3">
    <name type="scientific">Candida theae</name>
    <dbReference type="NCBI Taxonomy" id="1198502"/>
    <lineage>
        <taxon>Eukaryota</taxon>
        <taxon>Fungi</taxon>
        <taxon>Dikarya</taxon>
        <taxon>Ascomycota</taxon>
        <taxon>Saccharomycotina</taxon>
        <taxon>Pichiomycetes</taxon>
        <taxon>Debaryomycetaceae</taxon>
        <taxon>Candida/Lodderomyces clade</taxon>
        <taxon>Candida</taxon>
    </lineage>
</organism>
<evidence type="ECO:0000256" key="1">
    <source>
        <dbReference type="SAM" id="MobiDB-lite"/>
    </source>
</evidence>
<dbReference type="EMBL" id="JAIHNG010000164">
    <property type="protein sequence ID" value="KAI5949154.1"/>
    <property type="molecule type" value="Genomic_DNA"/>
</dbReference>
<accession>A0AAD5BAV8</accession>
<feature type="region of interest" description="Disordered" evidence="1">
    <location>
        <begin position="167"/>
        <end position="217"/>
    </location>
</feature>
<feature type="region of interest" description="Disordered" evidence="1">
    <location>
        <begin position="53"/>
        <end position="101"/>
    </location>
</feature>